<feature type="region of interest" description="Disordered" evidence="8">
    <location>
        <begin position="1"/>
        <end position="20"/>
    </location>
</feature>
<dbReference type="Gene3D" id="1.10.4160.10">
    <property type="entry name" value="Hydantoin permease"/>
    <property type="match status" value="1"/>
</dbReference>
<dbReference type="InterPro" id="IPR026030">
    <property type="entry name" value="Pur-cyt_permease_Fcy2/21/22"/>
</dbReference>
<feature type="transmembrane region" description="Helical" evidence="9">
    <location>
        <begin position="402"/>
        <end position="424"/>
    </location>
</feature>
<dbReference type="GO" id="GO:0005886">
    <property type="term" value="C:plasma membrane"/>
    <property type="evidence" value="ECO:0007669"/>
    <property type="project" value="TreeGrafter"/>
</dbReference>
<dbReference type="Pfam" id="PF02133">
    <property type="entry name" value="Transp_cyt_pur"/>
    <property type="match status" value="1"/>
</dbReference>
<feature type="transmembrane region" description="Helical" evidence="9">
    <location>
        <begin position="180"/>
        <end position="200"/>
    </location>
</feature>
<name>A0A4Y3QX64_STRCI</name>
<dbReference type="PANTHER" id="PTHR31806">
    <property type="entry name" value="PURINE-CYTOSINE PERMEASE FCY2-RELATED"/>
    <property type="match status" value="1"/>
</dbReference>
<organism evidence="10 11">
    <name type="scientific">Streptomyces cacaoi</name>
    <dbReference type="NCBI Taxonomy" id="1898"/>
    <lineage>
        <taxon>Bacteria</taxon>
        <taxon>Bacillati</taxon>
        <taxon>Actinomycetota</taxon>
        <taxon>Actinomycetes</taxon>
        <taxon>Kitasatosporales</taxon>
        <taxon>Streptomycetaceae</taxon>
        <taxon>Streptomyces</taxon>
    </lineage>
</organism>
<dbReference type="RefSeq" id="WP_141275352.1">
    <property type="nucleotide sequence ID" value="NZ_BJMM01000009.1"/>
</dbReference>
<comment type="subcellular location">
    <subcellularLocation>
        <location evidence="1">Membrane</location>
        <topology evidence="1">Multi-pass membrane protein</topology>
    </subcellularLocation>
</comment>
<sequence length="474" mass="49633">MSTTAPPRSGEPPATGTLEQHGYDFIPESERYMSPRQLGLFWAGINSYQFFFVLGSEAIGVGLSLVQAVVAVVLGNVLFALVAYSSIAGPRAGLPALTLSRAPFGVLGNRVNALFTWAMSLGFKTVNGLLGVFAVLALFQQLGWREPGAAGKILATLLVLGTAIVIAVTGHRLLIRVQPYFAVAVAAVFAVLLVCTLPDVDWSRQPAGGAHGGPAAVLSAAALVASGSLSYLVVSPDYARYLPSGTPVRKVFWRVLGGGAGMAVYLGVTGVVVATRTDLSDPVAGVRPLVPGWLFALYIAACFLGSISNNASVFYSSGLAVQAVGVPLRRWLATALDALLALAAVLLILFVYDFETALNEFLSLVNVWAGPFAAVWITDGVLRRWRYDAHAVHTVGRDSRYWGVGGVNLRGIAALACGMATGLLTIDSPLLHSWLSTRLGGADLSWILPIVVSGGVYAALAGRRVRGAAGRTTG</sequence>
<accession>A0A4Y3QX64</accession>
<feature type="transmembrane region" description="Helical" evidence="9">
    <location>
        <begin position="149"/>
        <end position="168"/>
    </location>
</feature>
<dbReference type="OrthoDB" id="9809167at2"/>
<feature type="transmembrane region" description="Helical" evidence="9">
    <location>
        <begin position="444"/>
        <end position="462"/>
    </location>
</feature>
<feature type="transmembrane region" description="Helical" evidence="9">
    <location>
        <begin position="331"/>
        <end position="352"/>
    </location>
</feature>
<dbReference type="EMBL" id="BJMM01000009">
    <property type="protein sequence ID" value="GEB49802.1"/>
    <property type="molecule type" value="Genomic_DNA"/>
</dbReference>
<evidence type="ECO:0000256" key="1">
    <source>
        <dbReference type="ARBA" id="ARBA00004141"/>
    </source>
</evidence>
<evidence type="ECO:0000256" key="3">
    <source>
        <dbReference type="ARBA" id="ARBA00022448"/>
    </source>
</evidence>
<keyword evidence="4 9" id="KW-0812">Transmembrane</keyword>
<evidence type="ECO:0000313" key="10">
    <source>
        <dbReference type="EMBL" id="GEB49802.1"/>
    </source>
</evidence>
<feature type="transmembrane region" description="Helical" evidence="9">
    <location>
        <begin position="125"/>
        <end position="143"/>
    </location>
</feature>
<feature type="transmembrane region" description="Helical" evidence="9">
    <location>
        <begin position="295"/>
        <end position="319"/>
    </location>
</feature>
<evidence type="ECO:0000256" key="4">
    <source>
        <dbReference type="ARBA" id="ARBA00022692"/>
    </source>
</evidence>
<protein>
    <submittedName>
        <fullName evidence="10">Allantoin permease</fullName>
    </submittedName>
</protein>
<feature type="transmembrane region" description="Helical" evidence="9">
    <location>
        <begin position="364"/>
        <end position="382"/>
    </location>
</feature>
<dbReference type="InterPro" id="IPR001248">
    <property type="entry name" value="Pur-cyt_permease"/>
</dbReference>
<evidence type="ECO:0000256" key="9">
    <source>
        <dbReference type="SAM" id="Phobius"/>
    </source>
</evidence>
<dbReference type="GO" id="GO:0022857">
    <property type="term" value="F:transmembrane transporter activity"/>
    <property type="evidence" value="ECO:0007669"/>
    <property type="project" value="InterPro"/>
</dbReference>
<evidence type="ECO:0000256" key="6">
    <source>
        <dbReference type="ARBA" id="ARBA00023136"/>
    </source>
</evidence>
<keyword evidence="3 7" id="KW-0813">Transport</keyword>
<evidence type="ECO:0000256" key="8">
    <source>
        <dbReference type="SAM" id="MobiDB-lite"/>
    </source>
</evidence>
<feature type="transmembrane region" description="Helical" evidence="9">
    <location>
        <begin position="255"/>
        <end position="275"/>
    </location>
</feature>
<dbReference type="PANTHER" id="PTHR31806:SF1">
    <property type="entry name" value="PURINE-CYTOSINE PERMEASE FCY2-RELATED"/>
    <property type="match status" value="1"/>
</dbReference>
<gene>
    <name evidence="10" type="ORF">SCA03_23530</name>
</gene>
<dbReference type="Proteomes" id="UP000319210">
    <property type="component" value="Unassembled WGS sequence"/>
</dbReference>
<dbReference type="AlphaFoldDB" id="A0A4Y3QX64"/>
<keyword evidence="5 9" id="KW-1133">Transmembrane helix</keyword>
<comment type="caution">
    <text evidence="10">The sequence shown here is derived from an EMBL/GenBank/DDBJ whole genome shotgun (WGS) entry which is preliminary data.</text>
</comment>
<evidence type="ECO:0000256" key="7">
    <source>
        <dbReference type="PIRNR" id="PIRNR002744"/>
    </source>
</evidence>
<keyword evidence="6 7" id="KW-0472">Membrane</keyword>
<feature type="transmembrane region" description="Helical" evidence="9">
    <location>
        <begin position="65"/>
        <end position="84"/>
    </location>
</feature>
<reference evidence="10 11" key="1">
    <citation type="submission" date="2019-06" db="EMBL/GenBank/DDBJ databases">
        <title>Whole genome shotgun sequence of Streptomyces cacaoi subsp. cacaoi NBRC 12748.</title>
        <authorList>
            <person name="Hosoyama A."/>
            <person name="Uohara A."/>
            <person name="Ohji S."/>
            <person name="Ichikawa N."/>
        </authorList>
    </citation>
    <scope>NUCLEOTIDE SEQUENCE [LARGE SCALE GENOMIC DNA]</scope>
    <source>
        <strain evidence="10 11">NBRC 12748</strain>
    </source>
</reference>
<evidence type="ECO:0000256" key="5">
    <source>
        <dbReference type="ARBA" id="ARBA00022989"/>
    </source>
</evidence>
<feature type="transmembrane region" description="Helical" evidence="9">
    <location>
        <begin position="212"/>
        <end position="234"/>
    </location>
</feature>
<comment type="similarity">
    <text evidence="2 7">Belongs to the purine-cytosine permease (2.A.39) family.</text>
</comment>
<dbReference type="PIRSF" id="PIRSF002744">
    <property type="entry name" value="Pur-cyt_permease"/>
    <property type="match status" value="1"/>
</dbReference>
<feature type="transmembrane region" description="Helical" evidence="9">
    <location>
        <begin position="38"/>
        <end position="59"/>
    </location>
</feature>
<evidence type="ECO:0000256" key="2">
    <source>
        <dbReference type="ARBA" id="ARBA00008974"/>
    </source>
</evidence>
<proteinExistence type="inferred from homology"/>
<evidence type="ECO:0000313" key="11">
    <source>
        <dbReference type="Proteomes" id="UP000319210"/>
    </source>
</evidence>
<keyword evidence="11" id="KW-1185">Reference proteome</keyword>